<evidence type="ECO:0000313" key="3">
    <source>
        <dbReference type="Proteomes" id="UP000053825"/>
    </source>
</evidence>
<dbReference type="PANTHER" id="PTHR13884">
    <property type="entry name" value="DUF853 DOMAIN-CONTAINING PROTEIN"/>
    <property type="match status" value="1"/>
</dbReference>
<dbReference type="AlphaFoldDB" id="A0A0L7QLE6"/>
<protein>
    <submittedName>
        <fullName evidence="2">Uncharacterized protein</fullName>
    </submittedName>
</protein>
<dbReference type="EMBL" id="KQ414921">
    <property type="protein sequence ID" value="KOC59435.1"/>
    <property type="molecule type" value="Genomic_DNA"/>
</dbReference>
<feature type="compositionally biased region" description="Basic and acidic residues" evidence="1">
    <location>
        <begin position="236"/>
        <end position="250"/>
    </location>
</feature>
<evidence type="ECO:0000313" key="2">
    <source>
        <dbReference type="EMBL" id="KOC59435.1"/>
    </source>
</evidence>
<feature type="region of interest" description="Disordered" evidence="1">
    <location>
        <begin position="272"/>
        <end position="328"/>
    </location>
</feature>
<keyword evidence="3" id="KW-1185">Reference proteome</keyword>
<organism evidence="2 3">
    <name type="scientific">Habropoda laboriosa</name>
    <dbReference type="NCBI Taxonomy" id="597456"/>
    <lineage>
        <taxon>Eukaryota</taxon>
        <taxon>Metazoa</taxon>
        <taxon>Ecdysozoa</taxon>
        <taxon>Arthropoda</taxon>
        <taxon>Hexapoda</taxon>
        <taxon>Insecta</taxon>
        <taxon>Pterygota</taxon>
        <taxon>Neoptera</taxon>
        <taxon>Endopterygota</taxon>
        <taxon>Hymenoptera</taxon>
        <taxon>Apocrita</taxon>
        <taxon>Aculeata</taxon>
        <taxon>Apoidea</taxon>
        <taxon>Anthophila</taxon>
        <taxon>Apidae</taxon>
        <taxon>Habropoda</taxon>
    </lineage>
</organism>
<name>A0A0L7QLE6_9HYME</name>
<evidence type="ECO:0000256" key="1">
    <source>
        <dbReference type="SAM" id="MobiDB-lite"/>
    </source>
</evidence>
<dbReference type="InterPro" id="IPR053236">
    <property type="entry name" value="Cornifin"/>
</dbReference>
<feature type="compositionally biased region" description="Polar residues" evidence="1">
    <location>
        <begin position="219"/>
        <end position="229"/>
    </location>
</feature>
<dbReference type="Proteomes" id="UP000053825">
    <property type="component" value="Unassembled WGS sequence"/>
</dbReference>
<feature type="compositionally biased region" description="Polar residues" evidence="1">
    <location>
        <begin position="273"/>
        <end position="285"/>
    </location>
</feature>
<reference evidence="2 3" key="1">
    <citation type="submission" date="2015-07" db="EMBL/GenBank/DDBJ databases">
        <title>The genome of Habropoda laboriosa.</title>
        <authorList>
            <person name="Pan H."/>
            <person name="Kapheim K."/>
        </authorList>
    </citation>
    <scope>NUCLEOTIDE SEQUENCE [LARGE SCALE GENOMIC DNA]</scope>
    <source>
        <strain evidence="2">0110345459</strain>
    </source>
</reference>
<accession>A0A0L7QLE6</accession>
<feature type="region of interest" description="Disordered" evidence="1">
    <location>
        <begin position="217"/>
        <end position="260"/>
    </location>
</feature>
<sequence>MGKFSRGSRGTTAPRRSRTVSRLQGYPVSRASEPRELPYGAYPMPRTRKDRQGLPVVNGLLLRLFLSTGFTDPFVSLSSQKIAPASEEAEFVTVPRITPLVAIEMLRTDLKRSVHREDDDRCVAVALDGATGAAAAAGTVVGFILKGRLDAAGSPMLRETGSATGDGTENFHPAHTLRLLYACSPPLLSVPRTPLSRNGPSGGGVSRDPRIQALKDISAQKSRGQSPGVQGSMDPRIWESNDPKILESRRSRTSASRNLGITWDPRVQALKDISTQKSRDQSPGVQGSMDPRIWESVNPSILESRRPRPLGIPESKNLRISSSRSPTS</sequence>
<proteinExistence type="predicted"/>
<dbReference type="PANTHER" id="PTHR13884:SF9">
    <property type="entry name" value="PROTEIN CBG13449"/>
    <property type="match status" value="1"/>
</dbReference>
<feature type="compositionally biased region" description="Polar residues" evidence="1">
    <location>
        <begin position="318"/>
        <end position="328"/>
    </location>
</feature>
<feature type="region of interest" description="Disordered" evidence="1">
    <location>
        <begin position="1"/>
        <end position="29"/>
    </location>
</feature>
<gene>
    <name evidence="2" type="ORF">WH47_11889</name>
</gene>